<evidence type="ECO:0000256" key="11">
    <source>
        <dbReference type="RuleBase" id="RU365090"/>
    </source>
</evidence>
<dbReference type="InterPro" id="IPR005110">
    <property type="entry name" value="MoeA_linker/N"/>
</dbReference>
<dbReference type="InterPro" id="IPR036425">
    <property type="entry name" value="MoaB/Mog-like_dom_sf"/>
</dbReference>
<dbReference type="InterPro" id="IPR001453">
    <property type="entry name" value="MoaB/Mog_dom"/>
</dbReference>
<evidence type="ECO:0000256" key="8">
    <source>
        <dbReference type="ARBA" id="ARBA00022842"/>
    </source>
</evidence>
<dbReference type="Pfam" id="PF03453">
    <property type="entry name" value="MoeA_N"/>
    <property type="match status" value="1"/>
</dbReference>
<dbReference type="NCBIfam" id="TIGR00177">
    <property type="entry name" value="molyb_syn"/>
    <property type="match status" value="1"/>
</dbReference>
<sequence>MLSIKDIFSILDSQSVRIQKKVLPLSDSLGGFLCEPVVSTIDSPPFDKAAMDGWAICTGDEKGPWVVTETVAAGDVARQPLKPGFCTAIMTGAKIPEECGKIIRIEYTRREHNKIFLVEQEPLGNIIFKGENHKTGEKILSPRRISPADLGIMASLGLKEVLVSLPPRIGIVTTGSELKEPGEILEDGEIFNSNGPQLMAQAKEAGCPARYYGIIPDDEQSLFKTIEKAVSENDILILSGGVSMGEFDFVPGTLEKLGVKKSFHKAAIKPGKPLWFGRNESCFVFGLPGNPVSTYILFEVFVKHLIYKFCGLEYKPEILRGILGKTIKRKNWDRSEFLPVQFRDEKIYPLDYRGSSHLNAMGDAVGLIIVNQGIEEVKEGSIVHARFL</sequence>
<keyword evidence="6 11" id="KW-0808">Transferase</keyword>
<dbReference type="GO" id="GO:0005829">
    <property type="term" value="C:cytosol"/>
    <property type="evidence" value="ECO:0007669"/>
    <property type="project" value="TreeGrafter"/>
</dbReference>
<evidence type="ECO:0000313" key="13">
    <source>
        <dbReference type="EMBL" id="QEN06526.1"/>
    </source>
</evidence>
<gene>
    <name evidence="13" type="ORF">EXM22_00405</name>
</gene>
<accession>A0A5C1QJ62</accession>
<dbReference type="PANTHER" id="PTHR10192:SF5">
    <property type="entry name" value="GEPHYRIN"/>
    <property type="match status" value="1"/>
</dbReference>
<evidence type="ECO:0000256" key="6">
    <source>
        <dbReference type="ARBA" id="ARBA00022679"/>
    </source>
</evidence>
<dbReference type="UniPathway" id="UPA00344"/>
<dbReference type="PANTHER" id="PTHR10192">
    <property type="entry name" value="MOLYBDOPTERIN BIOSYNTHESIS PROTEIN"/>
    <property type="match status" value="1"/>
</dbReference>
<dbReference type="Gene3D" id="2.170.190.11">
    <property type="entry name" value="Molybdopterin biosynthesis moea protein, domain 3"/>
    <property type="match status" value="1"/>
</dbReference>
<dbReference type="AlphaFoldDB" id="A0A5C1QJ62"/>
<dbReference type="InterPro" id="IPR005111">
    <property type="entry name" value="MoeA_C_domain_IV"/>
</dbReference>
<keyword evidence="9 11" id="KW-0501">Molybdenum cofactor biosynthesis</keyword>
<evidence type="ECO:0000256" key="2">
    <source>
        <dbReference type="ARBA" id="ARBA00002901"/>
    </source>
</evidence>
<comment type="cofactor">
    <cofactor evidence="1 11">
        <name>Mg(2+)</name>
        <dbReference type="ChEBI" id="CHEBI:18420"/>
    </cofactor>
</comment>
<keyword evidence="8 11" id="KW-0460">Magnesium</keyword>
<name>A0A5C1QJ62_9SPIO</name>
<dbReference type="InterPro" id="IPR036688">
    <property type="entry name" value="MoeA_C_domain_IV_sf"/>
</dbReference>
<evidence type="ECO:0000256" key="10">
    <source>
        <dbReference type="ARBA" id="ARBA00047317"/>
    </source>
</evidence>
<dbReference type="Gene3D" id="2.40.340.10">
    <property type="entry name" value="MoeA, C-terminal, domain IV"/>
    <property type="match status" value="1"/>
</dbReference>
<dbReference type="Pfam" id="PF03454">
    <property type="entry name" value="MoeA_C"/>
    <property type="match status" value="1"/>
</dbReference>
<dbReference type="GO" id="GO:0046872">
    <property type="term" value="F:metal ion binding"/>
    <property type="evidence" value="ECO:0007669"/>
    <property type="project" value="UniProtKB-UniRule"/>
</dbReference>
<dbReference type="Proteomes" id="UP000324209">
    <property type="component" value="Chromosome"/>
</dbReference>
<evidence type="ECO:0000256" key="5">
    <source>
        <dbReference type="ARBA" id="ARBA00022505"/>
    </source>
</evidence>
<dbReference type="Pfam" id="PF00994">
    <property type="entry name" value="MoCF_biosynth"/>
    <property type="match status" value="1"/>
</dbReference>
<evidence type="ECO:0000259" key="12">
    <source>
        <dbReference type="SMART" id="SM00852"/>
    </source>
</evidence>
<dbReference type="Gene3D" id="3.90.105.10">
    <property type="entry name" value="Molybdopterin biosynthesis moea protein, domain 2"/>
    <property type="match status" value="1"/>
</dbReference>
<evidence type="ECO:0000256" key="7">
    <source>
        <dbReference type="ARBA" id="ARBA00022723"/>
    </source>
</evidence>
<dbReference type="SMART" id="SM00852">
    <property type="entry name" value="MoCF_biosynth"/>
    <property type="match status" value="1"/>
</dbReference>
<keyword evidence="5 11" id="KW-0500">Molybdenum</keyword>
<organism evidence="13 14">
    <name type="scientific">Oceanispirochaeta crateris</name>
    <dbReference type="NCBI Taxonomy" id="2518645"/>
    <lineage>
        <taxon>Bacteria</taxon>
        <taxon>Pseudomonadati</taxon>
        <taxon>Spirochaetota</taxon>
        <taxon>Spirochaetia</taxon>
        <taxon>Spirochaetales</taxon>
        <taxon>Spirochaetaceae</taxon>
        <taxon>Oceanispirochaeta</taxon>
    </lineage>
</organism>
<dbReference type="InterPro" id="IPR036135">
    <property type="entry name" value="MoeA_linker/N_sf"/>
</dbReference>
<comment type="function">
    <text evidence="2 11">Catalyzes the insertion of molybdate into adenylated molybdopterin with the concomitant release of AMP.</text>
</comment>
<dbReference type="RefSeq" id="WP_149484609.1">
    <property type="nucleotide sequence ID" value="NZ_CP036150.1"/>
</dbReference>
<keyword evidence="7 11" id="KW-0479">Metal-binding</keyword>
<feature type="domain" description="MoaB/Mog" evidence="12">
    <location>
        <begin position="170"/>
        <end position="308"/>
    </location>
</feature>
<dbReference type="EMBL" id="CP036150">
    <property type="protein sequence ID" value="QEN06526.1"/>
    <property type="molecule type" value="Genomic_DNA"/>
</dbReference>
<evidence type="ECO:0000256" key="3">
    <source>
        <dbReference type="ARBA" id="ARBA00005046"/>
    </source>
</evidence>
<dbReference type="OrthoDB" id="9804758at2"/>
<dbReference type="InterPro" id="IPR038987">
    <property type="entry name" value="MoeA-like"/>
</dbReference>
<evidence type="ECO:0000256" key="1">
    <source>
        <dbReference type="ARBA" id="ARBA00001946"/>
    </source>
</evidence>
<evidence type="ECO:0000256" key="4">
    <source>
        <dbReference type="ARBA" id="ARBA00010763"/>
    </source>
</evidence>
<dbReference type="EC" id="2.10.1.1" evidence="11"/>
<dbReference type="KEGG" id="ock:EXM22_00405"/>
<dbReference type="GO" id="GO:0006777">
    <property type="term" value="P:Mo-molybdopterin cofactor biosynthetic process"/>
    <property type="evidence" value="ECO:0007669"/>
    <property type="project" value="UniProtKB-UniRule"/>
</dbReference>
<dbReference type="CDD" id="cd00887">
    <property type="entry name" value="MoeA"/>
    <property type="match status" value="1"/>
</dbReference>
<evidence type="ECO:0000256" key="9">
    <source>
        <dbReference type="ARBA" id="ARBA00023150"/>
    </source>
</evidence>
<reference evidence="13 14" key="1">
    <citation type="submission" date="2019-02" db="EMBL/GenBank/DDBJ databases">
        <title>Complete Genome Sequence and Methylome Analysis of free living Spirochaetas.</title>
        <authorList>
            <person name="Fomenkov A."/>
            <person name="Dubinina G."/>
            <person name="Leshcheva N."/>
            <person name="Mikheeva N."/>
            <person name="Grabovich M."/>
            <person name="Vincze T."/>
            <person name="Roberts R.J."/>
        </authorList>
    </citation>
    <scope>NUCLEOTIDE SEQUENCE [LARGE SCALE GENOMIC DNA]</scope>
    <source>
        <strain evidence="13 14">K2</strain>
    </source>
</reference>
<dbReference type="SUPFAM" id="SSF53218">
    <property type="entry name" value="Molybdenum cofactor biosynthesis proteins"/>
    <property type="match status" value="1"/>
</dbReference>
<comment type="similarity">
    <text evidence="4 11">Belongs to the MoeA family.</text>
</comment>
<evidence type="ECO:0000313" key="14">
    <source>
        <dbReference type="Proteomes" id="UP000324209"/>
    </source>
</evidence>
<dbReference type="FunFam" id="3.40.980.10:FF:000004">
    <property type="entry name" value="Molybdopterin molybdenumtransferase"/>
    <property type="match status" value="1"/>
</dbReference>
<proteinExistence type="inferred from homology"/>
<dbReference type="Gene3D" id="3.40.980.10">
    <property type="entry name" value="MoaB/Mog-like domain"/>
    <property type="match status" value="1"/>
</dbReference>
<dbReference type="SUPFAM" id="SSF63882">
    <property type="entry name" value="MoeA N-terminal region -like"/>
    <property type="match status" value="1"/>
</dbReference>
<protein>
    <recommendedName>
        <fullName evidence="11">Molybdopterin molybdenumtransferase</fullName>
        <ecNumber evidence="11">2.10.1.1</ecNumber>
    </recommendedName>
</protein>
<dbReference type="SUPFAM" id="SSF63867">
    <property type="entry name" value="MoeA C-terminal domain-like"/>
    <property type="match status" value="1"/>
</dbReference>
<comment type="pathway">
    <text evidence="3 11">Cofactor biosynthesis; molybdopterin biosynthesis.</text>
</comment>
<dbReference type="GO" id="GO:0061599">
    <property type="term" value="F:molybdopterin molybdotransferase activity"/>
    <property type="evidence" value="ECO:0007669"/>
    <property type="project" value="UniProtKB-UniRule"/>
</dbReference>
<comment type="catalytic activity">
    <reaction evidence="10">
        <text>adenylyl-molybdopterin + molybdate = Mo-molybdopterin + AMP + H(+)</text>
        <dbReference type="Rhea" id="RHEA:35047"/>
        <dbReference type="ChEBI" id="CHEBI:15378"/>
        <dbReference type="ChEBI" id="CHEBI:36264"/>
        <dbReference type="ChEBI" id="CHEBI:62727"/>
        <dbReference type="ChEBI" id="CHEBI:71302"/>
        <dbReference type="ChEBI" id="CHEBI:456215"/>
        <dbReference type="EC" id="2.10.1.1"/>
    </reaction>
</comment>
<keyword evidence="14" id="KW-1185">Reference proteome</keyword>